<organism evidence="1 2">
    <name type="scientific">Armillaria gallica</name>
    <name type="common">Bulbous honey fungus</name>
    <name type="synonym">Armillaria bulbosa</name>
    <dbReference type="NCBI Taxonomy" id="47427"/>
    <lineage>
        <taxon>Eukaryota</taxon>
        <taxon>Fungi</taxon>
        <taxon>Dikarya</taxon>
        <taxon>Basidiomycota</taxon>
        <taxon>Agaricomycotina</taxon>
        <taxon>Agaricomycetes</taxon>
        <taxon>Agaricomycetidae</taxon>
        <taxon>Agaricales</taxon>
        <taxon>Marasmiineae</taxon>
        <taxon>Physalacriaceae</taxon>
        <taxon>Armillaria</taxon>
    </lineage>
</organism>
<sequence>MTVAFGNEQKLMYGSYFGSCIVSLGSVTEGLRVMALCAEHVQWLRDRLDGKSIGGEGREAEDKVGFSLKTRSGDDEKKDEALGINNPAHDAYANIRKSKQFRLFLKSNGAPQQATLSYIKARGNSGKVASLQDSFKKRMRAKNTKDSALGINVRIEGVG</sequence>
<dbReference type="InParanoid" id="A0A2H3C7U3"/>
<evidence type="ECO:0000313" key="2">
    <source>
        <dbReference type="Proteomes" id="UP000217790"/>
    </source>
</evidence>
<gene>
    <name evidence="1" type="ORF">ARMGADRAFT_1069531</name>
</gene>
<accession>A0A2H3C7U3</accession>
<proteinExistence type="predicted"/>
<keyword evidence="2" id="KW-1185">Reference proteome</keyword>
<dbReference type="EMBL" id="KZ293811">
    <property type="protein sequence ID" value="PBK79135.1"/>
    <property type="molecule type" value="Genomic_DNA"/>
</dbReference>
<evidence type="ECO:0000313" key="1">
    <source>
        <dbReference type="EMBL" id="PBK79135.1"/>
    </source>
</evidence>
<protein>
    <submittedName>
        <fullName evidence="1">Uncharacterized protein</fullName>
    </submittedName>
</protein>
<dbReference type="AlphaFoldDB" id="A0A2H3C7U3"/>
<reference evidence="2" key="1">
    <citation type="journal article" date="2017" name="Nat. Ecol. Evol.">
        <title>Genome expansion and lineage-specific genetic innovations in the forest pathogenic fungi Armillaria.</title>
        <authorList>
            <person name="Sipos G."/>
            <person name="Prasanna A.N."/>
            <person name="Walter M.C."/>
            <person name="O'Connor E."/>
            <person name="Balint B."/>
            <person name="Krizsan K."/>
            <person name="Kiss B."/>
            <person name="Hess J."/>
            <person name="Varga T."/>
            <person name="Slot J."/>
            <person name="Riley R."/>
            <person name="Boka B."/>
            <person name="Rigling D."/>
            <person name="Barry K."/>
            <person name="Lee J."/>
            <person name="Mihaltcheva S."/>
            <person name="LaButti K."/>
            <person name="Lipzen A."/>
            <person name="Waldron R."/>
            <person name="Moloney N.M."/>
            <person name="Sperisen C."/>
            <person name="Kredics L."/>
            <person name="Vagvoelgyi C."/>
            <person name="Patrignani A."/>
            <person name="Fitzpatrick D."/>
            <person name="Nagy I."/>
            <person name="Doyle S."/>
            <person name="Anderson J.B."/>
            <person name="Grigoriev I.V."/>
            <person name="Gueldener U."/>
            <person name="Muensterkoetter M."/>
            <person name="Nagy L.G."/>
        </authorList>
    </citation>
    <scope>NUCLEOTIDE SEQUENCE [LARGE SCALE GENOMIC DNA]</scope>
    <source>
        <strain evidence="2">Ar21-2</strain>
    </source>
</reference>
<dbReference type="Proteomes" id="UP000217790">
    <property type="component" value="Unassembled WGS sequence"/>
</dbReference>
<name>A0A2H3C7U3_ARMGA</name>